<dbReference type="InterPro" id="IPR040398">
    <property type="entry name" value="Not1"/>
</dbReference>
<dbReference type="Pfam" id="PF16415">
    <property type="entry name" value="CNOT1_CAF1_bind"/>
    <property type="match status" value="1"/>
</dbReference>
<evidence type="ECO:0000256" key="1">
    <source>
        <dbReference type="ARBA" id="ARBA00004123"/>
    </source>
</evidence>
<evidence type="ECO:0000259" key="9">
    <source>
        <dbReference type="Pfam" id="PF16415"/>
    </source>
</evidence>
<gene>
    <name evidence="13" type="ORF">M513_12652</name>
</gene>
<dbReference type="InterPro" id="IPR055454">
    <property type="entry name" value="CNOT1-like_NOT1_connector"/>
</dbReference>
<dbReference type="Pfam" id="PF12842">
    <property type="entry name" value="DUF3819"/>
    <property type="match status" value="1"/>
</dbReference>
<comment type="similarity">
    <text evidence="6">Belongs to the CNOT1 family.</text>
</comment>
<dbReference type="Gene3D" id="1.25.40.790">
    <property type="match status" value="1"/>
</dbReference>
<keyword evidence="2" id="KW-0678">Repressor</keyword>
<dbReference type="GO" id="GO:0030015">
    <property type="term" value="C:CCR4-NOT core complex"/>
    <property type="evidence" value="ECO:0007669"/>
    <property type="project" value="InterPro"/>
</dbReference>
<dbReference type="InterPro" id="IPR038535">
    <property type="entry name" value="CNOT1_TTP_bind_sf"/>
</dbReference>
<dbReference type="PANTHER" id="PTHR13162:SF8">
    <property type="entry name" value="CCR4-NOT TRANSCRIPTION COMPLEX SUBUNIT 1"/>
    <property type="match status" value="1"/>
</dbReference>
<dbReference type="InterPro" id="IPR007196">
    <property type="entry name" value="CCR4-Not_Not1_C"/>
</dbReference>
<evidence type="ECO:0000256" key="3">
    <source>
        <dbReference type="ARBA" id="ARBA00023015"/>
    </source>
</evidence>
<organism evidence="13 14">
    <name type="scientific">Trichuris suis</name>
    <name type="common">pig whipworm</name>
    <dbReference type="NCBI Taxonomy" id="68888"/>
    <lineage>
        <taxon>Eukaryota</taxon>
        <taxon>Metazoa</taxon>
        <taxon>Ecdysozoa</taxon>
        <taxon>Nematoda</taxon>
        <taxon>Enoplea</taxon>
        <taxon>Dorylaimia</taxon>
        <taxon>Trichinellida</taxon>
        <taxon>Trichuridae</taxon>
        <taxon>Trichuris</taxon>
    </lineage>
</organism>
<dbReference type="InterPro" id="IPR032191">
    <property type="entry name" value="CNOT1_CAF1_bind"/>
</dbReference>
<reference evidence="13 14" key="1">
    <citation type="journal article" date="2014" name="Nat. Genet.">
        <title>Genome and transcriptome of the porcine whipworm Trichuris suis.</title>
        <authorList>
            <person name="Jex A.R."/>
            <person name="Nejsum P."/>
            <person name="Schwarz E.M."/>
            <person name="Hu L."/>
            <person name="Young N.D."/>
            <person name="Hall R.S."/>
            <person name="Korhonen P.K."/>
            <person name="Liao S."/>
            <person name="Thamsborg S."/>
            <person name="Xia J."/>
            <person name="Xu P."/>
            <person name="Wang S."/>
            <person name="Scheerlinck J.P."/>
            <person name="Hofmann A."/>
            <person name="Sternberg P.W."/>
            <person name="Wang J."/>
            <person name="Gasser R.B."/>
        </authorList>
    </citation>
    <scope>NUCLEOTIDE SEQUENCE [LARGE SCALE GENOMIC DNA]</scope>
    <source>
        <strain evidence="13">DCEP-RM93M</strain>
    </source>
</reference>
<dbReference type="Proteomes" id="UP000030764">
    <property type="component" value="Unassembled WGS sequence"/>
</dbReference>
<name>A0A085LND3_9BILA</name>
<evidence type="ECO:0000256" key="5">
    <source>
        <dbReference type="ARBA" id="ARBA00023242"/>
    </source>
</evidence>
<dbReference type="GO" id="GO:0017148">
    <property type="term" value="P:negative regulation of translation"/>
    <property type="evidence" value="ECO:0007669"/>
    <property type="project" value="InterPro"/>
</dbReference>
<accession>A0A085LND3</accession>
<dbReference type="EMBL" id="KL363369">
    <property type="protein sequence ID" value="KFD46479.1"/>
    <property type="molecule type" value="Genomic_DNA"/>
</dbReference>
<dbReference type="FunFam" id="1.25.40.800:FF:000001">
    <property type="entry name" value="CCR4-NOT transcription complex subunit 1"/>
    <property type="match status" value="1"/>
</dbReference>
<dbReference type="Pfam" id="PF16417">
    <property type="entry name" value="CNOT1_TTP_bind"/>
    <property type="match status" value="1"/>
</dbReference>
<evidence type="ECO:0000313" key="14">
    <source>
        <dbReference type="Proteomes" id="UP000030764"/>
    </source>
</evidence>
<dbReference type="Pfam" id="PF25097">
    <property type="entry name" value="ARM_Cnot1"/>
    <property type="match status" value="1"/>
</dbReference>
<keyword evidence="5" id="KW-0539">Nucleus</keyword>
<keyword evidence="14" id="KW-1185">Reference proteome</keyword>
<feature type="domain" description="CCR4-NOT transcription complex subunit 1" evidence="8">
    <location>
        <begin position="1334"/>
        <end position="1480"/>
    </location>
</feature>
<dbReference type="Gene3D" id="1.25.40.840">
    <property type="entry name" value="CCR4-NOT transcription complex subunit 1 TTP binding domain"/>
    <property type="match status" value="1"/>
</dbReference>
<feature type="domain" description="CCR4-Not complex component Not1 C-terminal" evidence="7">
    <location>
        <begin position="1995"/>
        <end position="2341"/>
    </location>
</feature>
<dbReference type="PANTHER" id="PTHR13162">
    <property type="entry name" value="CCR4-NOT TRANSCRIPTION COMPLEX"/>
    <property type="match status" value="1"/>
</dbReference>
<dbReference type="GO" id="GO:0000932">
    <property type="term" value="C:P-body"/>
    <property type="evidence" value="ECO:0007669"/>
    <property type="project" value="TreeGrafter"/>
</dbReference>
<keyword evidence="4" id="KW-0804">Transcription</keyword>
<dbReference type="Pfam" id="PF04054">
    <property type="entry name" value="Not1"/>
    <property type="match status" value="1"/>
</dbReference>
<dbReference type="Gene3D" id="1.25.40.800">
    <property type="match status" value="1"/>
</dbReference>
<evidence type="ECO:0000256" key="6">
    <source>
        <dbReference type="ARBA" id="ARBA00025717"/>
    </source>
</evidence>
<sequence>MCIGAEVDIRLQLRDFAEHVFFSHVLTSSLSNLKHLPTRIATIFHNLRGTSFPFRWLLFRLDRRVSAMLAKICFQLVVLTKRISHYIFTNWLVAAPMENKQEERECSVMQKIKNIGCTFTSNVANCQQLASEIGLVNPTPSEVAEIMTMMVLDSDSQKAPLSFTDWLEDKPTGENWHPEVFAEVLKQISPDLDWSEVMLCFDTPSFMIKNRGCLSSLMSVLSVGFQNESIPLKLLFNRWENPEAQLSWISQILRNSDIVSFSDYPFTAVKVEGVQLLPSDCTSKEMLSWQSLELITVLVDLGENRSLSNVVRDCFNYPVKNCPVLLLAGLFMIAPPVSCFRHEMLLTVLPAVYDSASLPLPIFMKAWNDESECQSAYRSILVRSVVSWYEKNSRESARLSRLVDMIMQLQALQAFLNVPQHTFAIHLVCLTFKASNMPVDKWTHDKIKECGEEFAQRCVDFMKERCFVQMDDSAVITLDSSIPPEMVSSLLAGLQSSSALLSAQMNSAVESIATKWRASITPSVVVEPVGPPPLPQATQPNAPSPFMPITTNETNVPFNVPNFAGCQSAVIGSAFGPVMPGTMVRPHAVEPYAIPPGQQPLSFPGARYDYPPGGGMMPLPGGNGNLGGPPHYPNSSQLPYGAPNVYMAGGGPAARNFYGGSVQSQNDGLLKAAPPPNAWGAGFASTSTSVGNVGQPPSYPTCSSAANLTSAAPVQLSFEDAIMLDSLPPFAVDVQEEASVIFRRLFMQPPQMGSTVEQFLDLMKRLKESTVKRENDVACCMMKNLIEEFRFFNEYPDRELRCTAAVFGSCIRERLFGPQFMGVAMRLVMDALRREVGSKLFDFGVIALEQFKSDLKLHPRYCQTIISHIPGFNNFSKLLKEYVQAGVRSEDPVTAALGSIRTTPFEAPSQVQSQAPIGASFTAANIPQLPSTDAAVASRGSTKPSVTTTNIDTLVNATDKAALQYQPAESIQLQISFLFNNLSQANLNEKVPVYLLLPCLWEIGKLSLTFLCSCLLLQVEQMRDVISHPSNTPWVAQYLVVKRISAELNFHNLYFNFLTALNCKQLSKLVVSETYRNIKVLLCTDKSEPNFSDRTLLKNLGHWLGLMTIGSNAPIDRKSLDLKVLLVEAFVRGHQELLYVVPFAAKIMEACHRSHVFHKQSPWTMGILQLLCELHEEQDVKLNLKFEVEVLCRLLNIDVVGFSTGNDLHDPDVMAACLKNPQLGGGSFEHLVAAKLCRAGHHVVPPPQLVMEPPMGPVGGMMPMPMPLPPVGGVMMVGNGTEEEPGLMPRPNALGATMSPQPRFMYSETPVDIHSLFSMLEVNSSIILFQINPPLKQVIRPAIEQAMAEVMSAMRDRTQRVPLSTIELLLRKDYAADGNEEMMMMAAHNMGRVLGAAMAMFHCRDPLYFAIQGYLKQHLYSSHRNPSPEQQRMIEEAAQILTDDNGELCLCYVMKHSAERLVEELDNALSADYEMRRIARSEGRPFLDVRMQIPEDHLPAAMHVASDLLPMNVHSLYTAAKVPGFKVPTAEDFYKVDLLKPTMLMGTAVEEQCENVLHSISRKVDARLQKFAQSSMSNVPGYHALLAMRDAVIMSEQASVHDFHGAISSVFDKLLLILFNSFSPAHNVDLSNMLADIFLMVTRDLIGIKGDVWAQKQVSKMLLCARNDTRLNLHAIDFLIRNKLADDDAIAFTRQLLRLYLVEKRMPANFFSHSDWMQAVSMLQTYGLPPDEGNPPDRDGSLMETLRHMPPPFPFVDSTGEMMQQPSSEDMRHPGAPPVQGVIGVPMPPQGFAGARGVMPTGAYSAEGLPAPLPGYTKTLGINSSGQPELVARTVQENTPPGFADQVEAALREWVTIYHSPEYSSQPNQVFLATFSQVHMLVKTQDYLDAFVRICTEMCVDLCHRIMSDQSASIDVLRARCSHTIDAYVALLVQMIKHTADRVKFTKVAFLNHIMMSMTSVLLPEQEIRRSEMRTLPIERMLMMLFYGLTARDPMLADEGAQMLATYCNGLHLIRPQRFPIFTYCWMDIIGHRQFIGTVLAGVPEQKGFGIYAILLMDIIQFLAPFLRGLQFTKSISIVYRGFLRILLVLLHDFPELLCDYHFALCDLIPANCVQLRNLIISAYPRTIRLPDPFLPISKLEKLTEMNANPRVSVNVTQSIQPPAFKNGLDGYLANRAPVSFLSDLRSKLQISSEPGRKYNVPLLNSIVIYVGIRAIKSIQAKDLRPNISAISHSAHMDIFQNLAVDLDTEGRYLFFNSIVNQLRYPNSHTLYFGCTLLYLFSEANSEVIQEQITRVLFERLISLRPHPWGLMMTFIEMINNSSYRFWDHYFVRCSPEIERFVYSTGLLVHAWDEYVANDERQKTEIDFFRRNEFFGNLYVKNQNFPL</sequence>
<dbReference type="Pfam" id="PF16418">
    <property type="entry name" value="CNOT1_HEAT"/>
    <property type="match status" value="1"/>
</dbReference>
<evidence type="ECO:0000259" key="8">
    <source>
        <dbReference type="Pfam" id="PF12842"/>
    </source>
</evidence>
<dbReference type="GO" id="GO:0005634">
    <property type="term" value="C:nucleus"/>
    <property type="evidence" value="ECO:0007669"/>
    <property type="project" value="UniProtKB-SubCell"/>
</dbReference>
<evidence type="ECO:0000259" key="10">
    <source>
        <dbReference type="Pfam" id="PF16417"/>
    </source>
</evidence>
<evidence type="ECO:0008006" key="15">
    <source>
        <dbReference type="Google" id="ProtNLM"/>
    </source>
</evidence>
<protein>
    <recommendedName>
        <fullName evidence="15">CCR4-NOT transcription complex subunit 1</fullName>
    </recommendedName>
</protein>
<evidence type="ECO:0000313" key="13">
    <source>
        <dbReference type="EMBL" id="KFD46479.1"/>
    </source>
</evidence>
<evidence type="ECO:0000259" key="12">
    <source>
        <dbReference type="Pfam" id="PF25097"/>
    </source>
</evidence>
<feature type="domain" description="CCR4-NOT transcription complex subunit 1 HEAT repeat" evidence="11">
    <location>
        <begin position="357"/>
        <end position="494"/>
    </location>
</feature>
<keyword evidence="3" id="KW-0805">Transcription regulation</keyword>
<dbReference type="Gene3D" id="1.25.40.180">
    <property type="match status" value="1"/>
</dbReference>
<feature type="domain" description="CCR4-NOT transcription complex subunit 1-like NOT1 connector" evidence="12">
    <location>
        <begin position="1564"/>
        <end position="1747"/>
    </location>
</feature>
<dbReference type="InterPro" id="IPR032194">
    <property type="entry name" value="CNOT1_HEAT"/>
</dbReference>
<evidence type="ECO:0000256" key="2">
    <source>
        <dbReference type="ARBA" id="ARBA00022491"/>
    </source>
</evidence>
<evidence type="ECO:0000259" key="11">
    <source>
        <dbReference type="Pfam" id="PF16418"/>
    </source>
</evidence>
<dbReference type="InterPro" id="IPR024557">
    <property type="entry name" value="CNOT1_dom_4"/>
</dbReference>
<evidence type="ECO:0000259" key="7">
    <source>
        <dbReference type="Pfam" id="PF04054"/>
    </source>
</evidence>
<feature type="domain" description="CCR4-NOT transcription complex subunit 1 TTP binding" evidence="10">
    <location>
        <begin position="729"/>
        <end position="891"/>
    </location>
</feature>
<dbReference type="GO" id="GO:0000288">
    <property type="term" value="P:nuclear-transcribed mRNA catabolic process, deadenylation-dependent decay"/>
    <property type="evidence" value="ECO:0007669"/>
    <property type="project" value="TreeGrafter"/>
</dbReference>
<dbReference type="InterPro" id="IPR032193">
    <property type="entry name" value="CNOT1_TTP_bind"/>
</dbReference>
<feature type="domain" description="CCR4-NOT transcription complex subunit 1 CAF1-binding" evidence="9">
    <location>
        <begin position="1019"/>
        <end position="1210"/>
    </location>
</feature>
<proteinExistence type="inferred from homology"/>
<evidence type="ECO:0000256" key="4">
    <source>
        <dbReference type="ARBA" id="ARBA00023163"/>
    </source>
</evidence>
<dbReference type="GO" id="GO:0060090">
    <property type="term" value="F:molecular adaptor activity"/>
    <property type="evidence" value="ECO:0007669"/>
    <property type="project" value="TreeGrafter"/>
</dbReference>
<comment type="subcellular location">
    <subcellularLocation>
        <location evidence="1">Nucleus</location>
    </subcellularLocation>
</comment>